<dbReference type="InterPro" id="IPR050570">
    <property type="entry name" value="Cell_wall_metabolism_enzyme"/>
</dbReference>
<evidence type="ECO:0000259" key="2">
    <source>
        <dbReference type="Pfam" id="PF01551"/>
    </source>
</evidence>
<protein>
    <submittedName>
        <fullName evidence="4">Peptidase M23</fullName>
    </submittedName>
</protein>
<feature type="transmembrane region" description="Helical" evidence="1">
    <location>
        <begin position="37"/>
        <end position="59"/>
    </location>
</feature>
<dbReference type="SUPFAM" id="SSF51261">
    <property type="entry name" value="Duplicated hybrid motif"/>
    <property type="match status" value="1"/>
</dbReference>
<dbReference type="InterPro" id="IPR045974">
    <property type="entry name" value="DUF5930"/>
</dbReference>
<evidence type="ECO:0000256" key="1">
    <source>
        <dbReference type="SAM" id="Phobius"/>
    </source>
</evidence>
<keyword evidence="1" id="KW-0472">Membrane</keyword>
<feature type="domain" description="M23ase beta-sheet core" evidence="2">
    <location>
        <begin position="328"/>
        <end position="423"/>
    </location>
</feature>
<reference evidence="4 5" key="1">
    <citation type="submission" date="2018-03" db="EMBL/GenBank/DDBJ databases">
        <title>The Complete Genome of Celeribacter baekdonensis strain LH4, a Thiosulfate-Oxidizing Alphaproteobacterium Isolated from Gulf of Mexico Continental Slope Sediments.</title>
        <authorList>
            <person name="Flood B.E."/>
            <person name="Bailey J.V."/>
            <person name="Leprich D."/>
        </authorList>
    </citation>
    <scope>NUCLEOTIDE SEQUENCE [LARGE SCALE GENOMIC DNA]</scope>
    <source>
        <strain evidence="4 5">LH4</strain>
    </source>
</reference>
<name>A0A2R4M0D8_9RHOB</name>
<dbReference type="Proteomes" id="UP000241447">
    <property type="component" value="Chromosome"/>
</dbReference>
<dbReference type="PANTHER" id="PTHR21666">
    <property type="entry name" value="PEPTIDASE-RELATED"/>
    <property type="match status" value="1"/>
</dbReference>
<dbReference type="InterPro" id="IPR016047">
    <property type="entry name" value="M23ase_b-sheet_dom"/>
</dbReference>
<dbReference type="Pfam" id="PF19353">
    <property type="entry name" value="DUF5930"/>
    <property type="match status" value="1"/>
</dbReference>
<dbReference type="GO" id="GO:0004222">
    <property type="term" value="F:metalloendopeptidase activity"/>
    <property type="evidence" value="ECO:0007669"/>
    <property type="project" value="TreeGrafter"/>
</dbReference>
<dbReference type="PANTHER" id="PTHR21666:SF270">
    <property type="entry name" value="MUREIN HYDROLASE ACTIVATOR ENVC"/>
    <property type="match status" value="1"/>
</dbReference>
<dbReference type="EMBL" id="CP028475">
    <property type="protein sequence ID" value="AVW90577.1"/>
    <property type="molecule type" value="Genomic_DNA"/>
</dbReference>
<proteinExistence type="predicted"/>
<dbReference type="OrthoDB" id="9805070at2"/>
<dbReference type="AlphaFoldDB" id="A0A2R4M0D8"/>
<dbReference type="KEGG" id="cbak:DA792_05310"/>
<keyword evidence="1" id="KW-1133">Transmembrane helix</keyword>
<dbReference type="InterPro" id="IPR011055">
    <property type="entry name" value="Dup_hybrid_motif"/>
</dbReference>
<dbReference type="CDD" id="cd12797">
    <property type="entry name" value="M23_peptidase"/>
    <property type="match status" value="1"/>
</dbReference>
<dbReference type="Gene3D" id="2.70.70.10">
    <property type="entry name" value="Glucose Permease (Domain IIA)"/>
    <property type="match status" value="1"/>
</dbReference>
<gene>
    <name evidence="4" type="ORF">DA792_05310</name>
</gene>
<keyword evidence="1" id="KW-0812">Transmembrane</keyword>
<evidence type="ECO:0000313" key="4">
    <source>
        <dbReference type="EMBL" id="AVW90577.1"/>
    </source>
</evidence>
<dbReference type="FunFam" id="2.70.70.10:FF:000006">
    <property type="entry name" value="M23 family peptidase"/>
    <property type="match status" value="1"/>
</dbReference>
<dbReference type="RefSeq" id="WP_107718747.1">
    <property type="nucleotide sequence ID" value="NZ_CAXBOP010000001.1"/>
</dbReference>
<accession>A0A2R4M0D8</accession>
<sequence>MIHKLNHMLERRLPERRVFLRSDSETRYLRLSPLTQLVAATGTTLIAVWMIIASAIILMDSIGSGNLREQAGRDLVLFENRVAELAHERDMRANEAAAAQERFNTALKQISSMQSQLLASEERVRELETGVDVVQANLRDALKARDEAQQGEEQVLAKLNGDANAAKGMTPEDMESTVDVLSVALADTAAERDEMALTASQAMKMADVLETDLKLMEEKNDRIFTQLEDAMTVSVAPLDKMFKAAGMPVDSMLATVKRGYSGQGGPLTPITFSTKGGLIDPDSMRANALIDKMDKLNIYRIAAQKAPFALPLKDSFRYTSGFGPRWGRMHEGTDFAAAYGTPIYATADGVVTFSGWSSGYGRLVKIQHEFGIETRYGHQSQLLVKVGQRVSRGEQIGAMGNSGRSTGTHLHYEVRVQGKAVNPMIYIKAANDVF</sequence>
<evidence type="ECO:0000313" key="5">
    <source>
        <dbReference type="Proteomes" id="UP000241447"/>
    </source>
</evidence>
<organism evidence="4 5">
    <name type="scientific">Celeribacter baekdonensis</name>
    <dbReference type="NCBI Taxonomy" id="875171"/>
    <lineage>
        <taxon>Bacteria</taxon>
        <taxon>Pseudomonadati</taxon>
        <taxon>Pseudomonadota</taxon>
        <taxon>Alphaproteobacteria</taxon>
        <taxon>Rhodobacterales</taxon>
        <taxon>Roseobacteraceae</taxon>
        <taxon>Celeribacter</taxon>
    </lineage>
</organism>
<dbReference type="Pfam" id="PF01551">
    <property type="entry name" value="Peptidase_M23"/>
    <property type="match status" value="1"/>
</dbReference>
<feature type="domain" description="DUF5930" evidence="3">
    <location>
        <begin position="2"/>
        <end position="317"/>
    </location>
</feature>
<evidence type="ECO:0000259" key="3">
    <source>
        <dbReference type="Pfam" id="PF19353"/>
    </source>
</evidence>